<organism evidence="1 2">
    <name type="scientific">Tegillarca granosa</name>
    <name type="common">Malaysian cockle</name>
    <name type="synonym">Anadara granosa</name>
    <dbReference type="NCBI Taxonomy" id="220873"/>
    <lineage>
        <taxon>Eukaryota</taxon>
        <taxon>Metazoa</taxon>
        <taxon>Spiralia</taxon>
        <taxon>Lophotrochozoa</taxon>
        <taxon>Mollusca</taxon>
        <taxon>Bivalvia</taxon>
        <taxon>Autobranchia</taxon>
        <taxon>Pteriomorphia</taxon>
        <taxon>Arcoida</taxon>
        <taxon>Arcoidea</taxon>
        <taxon>Arcidae</taxon>
        <taxon>Tegillarca</taxon>
    </lineage>
</organism>
<name>A0ABQ9FJP1_TEGGR</name>
<keyword evidence="2" id="KW-1185">Reference proteome</keyword>
<dbReference type="PANTHER" id="PTHR46791">
    <property type="entry name" value="EXPRESSED PROTEIN"/>
    <property type="match status" value="1"/>
</dbReference>
<evidence type="ECO:0000313" key="2">
    <source>
        <dbReference type="Proteomes" id="UP001217089"/>
    </source>
</evidence>
<comment type="caution">
    <text evidence="1">The sequence shown here is derived from an EMBL/GenBank/DDBJ whole genome shotgun (WGS) entry which is preliminary data.</text>
</comment>
<evidence type="ECO:0000313" key="1">
    <source>
        <dbReference type="EMBL" id="KAJ8317511.1"/>
    </source>
</evidence>
<dbReference type="PANTHER" id="PTHR46791:SF13">
    <property type="entry name" value="CLR5 DOMAIN-CONTAINING PROTEIN"/>
    <property type="match status" value="1"/>
</dbReference>
<reference evidence="1 2" key="1">
    <citation type="submission" date="2022-12" db="EMBL/GenBank/DDBJ databases">
        <title>Chromosome-level genome of Tegillarca granosa.</title>
        <authorList>
            <person name="Kim J."/>
        </authorList>
    </citation>
    <scope>NUCLEOTIDE SEQUENCE [LARGE SCALE GENOMIC DNA]</scope>
    <source>
        <strain evidence="1">Teg-2019</strain>
        <tissue evidence="1">Adductor muscle</tissue>
    </source>
</reference>
<accession>A0ABQ9FJP1</accession>
<feature type="non-terminal residue" evidence="1">
    <location>
        <position position="1"/>
    </location>
</feature>
<sequence length="89" mass="10596">GKLWNQNKYKTFETSFITQYSNLEDVVDLIKEEIKGPGLHHGYRIMLAKCRDREIDPEGVEIRTPKRLVRRAYFAKGPNCIWHIDRYDN</sequence>
<protein>
    <submittedName>
        <fullName evidence="1">Uncharacterized protein</fullName>
    </submittedName>
</protein>
<gene>
    <name evidence="1" type="ORF">KUTeg_005415</name>
</gene>
<dbReference type="EMBL" id="JARBDR010000246">
    <property type="protein sequence ID" value="KAJ8317511.1"/>
    <property type="molecule type" value="Genomic_DNA"/>
</dbReference>
<dbReference type="Proteomes" id="UP001217089">
    <property type="component" value="Unassembled WGS sequence"/>
</dbReference>
<proteinExistence type="predicted"/>